<evidence type="ECO:0000313" key="2">
    <source>
        <dbReference type="EMBL" id="KAG2232282.1"/>
    </source>
</evidence>
<dbReference type="Proteomes" id="UP000613177">
    <property type="component" value="Unassembled WGS sequence"/>
</dbReference>
<protein>
    <submittedName>
        <fullName evidence="2">Uncharacterized protein</fullName>
    </submittedName>
</protein>
<comment type="caution">
    <text evidence="2">The sequence shown here is derived from an EMBL/GenBank/DDBJ whole genome shotgun (WGS) entry which is preliminary data.</text>
</comment>
<keyword evidence="1" id="KW-1133">Transmembrane helix</keyword>
<proteinExistence type="predicted"/>
<evidence type="ECO:0000313" key="3">
    <source>
        <dbReference type="Proteomes" id="UP000613177"/>
    </source>
</evidence>
<keyword evidence="1" id="KW-0472">Membrane</keyword>
<keyword evidence="3" id="KW-1185">Reference proteome</keyword>
<keyword evidence="1" id="KW-0812">Transmembrane</keyword>
<dbReference type="EMBL" id="JAEPRE010000117">
    <property type="protein sequence ID" value="KAG2232282.1"/>
    <property type="molecule type" value="Genomic_DNA"/>
</dbReference>
<organism evidence="2 3">
    <name type="scientific">Thamnidium elegans</name>
    <dbReference type="NCBI Taxonomy" id="101142"/>
    <lineage>
        <taxon>Eukaryota</taxon>
        <taxon>Fungi</taxon>
        <taxon>Fungi incertae sedis</taxon>
        <taxon>Mucoromycota</taxon>
        <taxon>Mucoromycotina</taxon>
        <taxon>Mucoromycetes</taxon>
        <taxon>Mucorales</taxon>
        <taxon>Mucorineae</taxon>
        <taxon>Mucoraceae</taxon>
        <taxon>Thamnidium</taxon>
    </lineage>
</organism>
<feature type="transmembrane region" description="Helical" evidence="1">
    <location>
        <begin position="33"/>
        <end position="53"/>
    </location>
</feature>
<sequence>MSRDEIIKMPDEVNEESPLMRSATSRKKDPERYFFYEIGAWLYTVALVVYLMATPEKHGQEAPERFYVRYMIPCYSFFLLAFITAAAVPLLILRFLRTPKNTYPIIKNGRRDAMWTALIFNCMSIIGSAACIMSIVGPAFYLYYRHYDTNIASILEDIVAVTYVVAYYVSYKSWLKILSDPYRGILDTITVWQFTIRQIQQRCDTPV</sequence>
<feature type="transmembrane region" description="Helical" evidence="1">
    <location>
        <begin position="150"/>
        <end position="169"/>
    </location>
</feature>
<dbReference type="AlphaFoldDB" id="A0A8H7VUW4"/>
<feature type="transmembrane region" description="Helical" evidence="1">
    <location>
        <begin position="75"/>
        <end position="96"/>
    </location>
</feature>
<feature type="transmembrane region" description="Helical" evidence="1">
    <location>
        <begin position="117"/>
        <end position="144"/>
    </location>
</feature>
<reference evidence="2" key="1">
    <citation type="submission" date="2021-01" db="EMBL/GenBank/DDBJ databases">
        <title>Metabolic potential, ecology and presence of endohyphal bacteria is reflected in genomic diversity of Mucoromycotina.</title>
        <authorList>
            <person name="Muszewska A."/>
            <person name="Okrasinska A."/>
            <person name="Steczkiewicz K."/>
            <person name="Drgas O."/>
            <person name="Orlowska M."/>
            <person name="Perlinska-Lenart U."/>
            <person name="Aleksandrzak-Piekarczyk T."/>
            <person name="Szatraj K."/>
            <person name="Zielenkiewicz U."/>
            <person name="Pilsyk S."/>
            <person name="Malc E."/>
            <person name="Mieczkowski P."/>
            <person name="Kruszewska J.S."/>
            <person name="Biernat P."/>
            <person name="Pawlowska J."/>
        </authorList>
    </citation>
    <scope>NUCLEOTIDE SEQUENCE</scope>
    <source>
        <strain evidence="2">WA0000018081</strain>
    </source>
</reference>
<name>A0A8H7VUW4_9FUNG</name>
<evidence type="ECO:0000256" key="1">
    <source>
        <dbReference type="SAM" id="Phobius"/>
    </source>
</evidence>
<gene>
    <name evidence="2" type="ORF">INT48_001567</name>
</gene>
<accession>A0A8H7VUW4</accession>